<accession>A0AAE4CD54</accession>
<keyword evidence="4" id="KW-1185">Reference proteome</keyword>
<proteinExistence type="predicted"/>
<evidence type="ECO:0000313" key="4">
    <source>
        <dbReference type="Proteomes" id="UP001183643"/>
    </source>
</evidence>
<reference evidence="3" key="1">
    <citation type="submission" date="2023-07" db="EMBL/GenBank/DDBJ databases">
        <title>Sequencing the genomes of 1000 actinobacteria strains.</title>
        <authorList>
            <person name="Klenk H.-P."/>
        </authorList>
    </citation>
    <scope>NUCLEOTIDE SEQUENCE</scope>
    <source>
        <strain evidence="3">DSM 44707</strain>
    </source>
</reference>
<gene>
    <name evidence="3" type="ORF">J2S41_003963</name>
</gene>
<feature type="signal peptide" evidence="2">
    <location>
        <begin position="1"/>
        <end position="27"/>
    </location>
</feature>
<evidence type="ECO:0000256" key="1">
    <source>
        <dbReference type="SAM" id="MobiDB-lite"/>
    </source>
</evidence>
<sequence length="52" mass="5377">MRRSLRRSVLGTGLTAMLTLSACTSSADEPVRGGPIATLGEPTEITTGLSFP</sequence>
<dbReference type="Proteomes" id="UP001183643">
    <property type="component" value="Unassembled WGS sequence"/>
</dbReference>
<dbReference type="AlphaFoldDB" id="A0AAE4CD54"/>
<protein>
    <submittedName>
        <fullName evidence="3">Uncharacterized protein</fullName>
    </submittedName>
</protein>
<keyword evidence="2" id="KW-0732">Signal</keyword>
<evidence type="ECO:0000313" key="3">
    <source>
        <dbReference type="EMBL" id="MDR7277185.1"/>
    </source>
</evidence>
<name>A0AAE4CD54_9ACTN</name>
<dbReference type="RefSeq" id="WP_310369386.1">
    <property type="nucleotide sequence ID" value="NZ_JAVDYB010000001.1"/>
</dbReference>
<comment type="caution">
    <text evidence="3">The sequence shown here is derived from an EMBL/GenBank/DDBJ whole genome shotgun (WGS) entry which is preliminary data.</text>
</comment>
<dbReference type="PROSITE" id="PS51257">
    <property type="entry name" value="PROKAR_LIPOPROTEIN"/>
    <property type="match status" value="1"/>
</dbReference>
<organism evidence="3 4">
    <name type="scientific">Catenuloplanes atrovinosus</name>
    <dbReference type="NCBI Taxonomy" id="137266"/>
    <lineage>
        <taxon>Bacteria</taxon>
        <taxon>Bacillati</taxon>
        <taxon>Actinomycetota</taxon>
        <taxon>Actinomycetes</taxon>
        <taxon>Micromonosporales</taxon>
        <taxon>Micromonosporaceae</taxon>
        <taxon>Catenuloplanes</taxon>
    </lineage>
</organism>
<feature type="region of interest" description="Disordered" evidence="1">
    <location>
        <begin position="27"/>
        <end position="52"/>
    </location>
</feature>
<dbReference type="EMBL" id="JAVDYB010000001">
    <property type="protein sequence ID" value="MDR7277185.1"/>
    <property type="molecule type" value="Genomic_DNA"/>
</dbReference>
<feature type="chain" id="PRO_5041971083" evidence="2">
    <location>
        <begin position="28"/>
        <end position="52"/>
    </location>
</feature>
<evidence type="ECO:0000256" key="2">
    <source>
        <dbReference type="SAM" id="SignalP"/>
    </source>
</evidence>